<feature type="transmembrane region" description="Helical" evidence="9">
    <location>
        <begin position="789"/>
        <end position="809"/>
    </location>
</feature>
<dbReference type="PANTHER" id="PTHR43294">
    <property type="entry name" value="SODIUM/POTASSIUM-TRANSPORTING ATPASE SUBUNIT ALPHA"/>
    <property type="match status" value="1"/>
</dbReference>
<evidence type="ECO:0000256" key="6">
    <source>
        <dbReference type="ARBA" id="ARBA00022967"/>
    </source>
</evidence>
<dbReference type="SFLD" id="SFLDF00027">
    <property type="entry name" value="p-type_atpase"/>
    <property type="match status" value="1"/>
</dbReference>
<dbReference type="Proteomes" id="UP000474778">
    <property type="component" value="Unassembled WGS sequence"/>
</dbReference>
<dbReference type="GO" id="GO:0005886">
    <property type="term" value="C:plasma membrane"/>
    <property type="evidence" value="ECO:0007669"/>
    <property type="project" value="TreeGrafter"/>
</dbReference>
<dbReference type="GO" id="GO:1990573">
    <property type="term" value="P:potassium ion import across plasma membrane"/>
    <property type="evidence" value="ECO:0007669"/>
    <property type="project" value="TreeGrafter"/>
</dbReference>
<organism evidence="11 12">
    <name type="scientific">Shewanella insulae</name>
    <dbReference type="NCBI Taxonomy" id="2681496"/>
    <lineage>
        <taxon>Bacteria</taxon>
        <taxon>Pseudomonadati</taxon>
        <taxon>Pseudomonadota</taxon>
        <taxon>Gammaproteobacteria</taxon>
        <taxon>Alteromonadales</taxon>
        <taxon>Shewanellaceae</taxon>
        <taxon>Shewanella</taxon>
    </lineage>
</organism>
<dbReference type="PANTHER" id="PTHR43294:SF20">
    <property type="entry name" value="P-TYPE ATPASE"/>
    <property type="match status" value="1"/>
</dbReference>
<dbReference type="SFLD" id="SFLDS00003">
    <property type="entry name" value="Haloacid_Dehalogenase"/>
    <property type="match status" value="1"/>
</dbReference>
<dbReference type="Pfam" id="PF13246">
    <property type="entry name" value="Cation_ATPase"/>
    <property type="match status" value="1"/>
</dbReference>
<feature type="transmembrane region" description="Helical" evidence="9">
    <location>
        <begin position="238"/>
        <end position="264"/>
    </location>
</feature>
<dbReference type="InterPro" id="IPR001757">
    <property type="entry name" value="P_typ_ATPase"/>
</dbReference>
<keyword evidence="7 9" id="KW-1133">Transmembrane helix</keyword>
<keyword evidence="5" id="KW-0067">ATP-binding</keyword>
<dbReference type="InterPro" id="IPR004014">
    <property type="entry name" value="ATPase_P-typ_cation-transptr_N"/>
</dbReference>
<keyword evidence="12" id="KW-1185">Reference proteome</keyword>
<feature type="transmembrane region" description="Helical" evidence="9">
    <location>
        <begin position="209"/>
        <end position="232"/>
    </location>
</feature>
<evidence type="ECO:0000259" key="10">
    <source>
        <dbReference type="SMART" id="SM00831"/>
    </source>
</evidence>
<evidence type="ECO:0000256" key="2">
    <source>
        <dbReference type="ARBA" id="ARBA00005675"/>
    </source>
</evidence>
<dbReference type="GO" id="GO:0030007">
    <property type="term" value="P:intracellular potassium ion homeostasis"/>
    <property type="evidence" value="ECO:0007669"/>
    <property type="project" value="TreeGrafter"/>
</dbReference>
<evidence type="ECO:0000313" key="11">
    <source>
        <dbReference type="EMBL" id="MXR67653.1"/>
    </source>
</evidence>
<dbReference type="InterPro" id="IPR008250">
    <property type="entry name" value="ATPase_P-typ_transduc_dom_A_sf"/>
</dbReference>
<feature type="transmembrane region" description="Helical" evidence="9">
    <location>
        <begin position="730"/>
        <end position="750"/>
    </location>
</feature>
<dbReference type="InterPro" id="IPR036412">
    <property type="entry name" value="HAD-like_sf"/>
</dbReference>
<dbReference type="AlphaFoldDB" id="A0A6L7HU11"/>
<dbReference type="GO" id="GO:1902600">
    <property type="term" value="P:proton transmembrane transport"/>
    <property type="evidence" value="ECO:0007669"/>
    <property type="project" value="TreeGrafter"/>
</dbReference>
<dbReference type="PRINTS" id="PR00120">
    <property type="entry name" value="HATPASE"/>
</dbReference>
<comment type="subcellular location">
    <subcellularLocation>
        <location evidence="1">Membrane</location>
        <topology evidence="1">Multi-pass membrane protein</topology>
    </subcellularLocation>
</comment>
<proteinExistence type="inferred from homology"/>
<dbReference type="Pfam" id="PF00690">
    <property type="entry name" value="Cation_ATPase_N"/>
    <property type="match status" value="1"/>
</dbReference>
<dbReference type="InterPro" id="IPR023299">
    <property type="entry name" value="ATPase_P-typ_cyto_dom_N"/>
</dbReference>
<dbReference type="EMBL" id="WRPA01000002">
    <property type="protein sequence ID" value="MXR67653.1"/>
    <property type="molecule type" value="Genomic_DNA"/>
</dbReference>
<dbReference type="NCBIfam" id="TIGR01494">
    <property type="entry name" value="ATPase_P-type"/>
    <property type="match status" value="2"/>
</dbReference>
<dbReference type="InterPro" id="IPR023214">
    <property type="entry name" value="HAD_sf"/>
</dbReference>
<dbReference type="Pfam" id="PF00122">
    <property type="entry name" value="E1-E2_ATPase"/>
    <property type="match status" value="1"/>
</dbReference>
<dbReference type="Gene3D" id="3.40.50.1000">
    <property type="entry name" value="HAD superfamily/HAD-like"/>
    <property type="match status" value="1"/>
</dbReference>
<dbReference type="PROSITE" id="PS00154">
    <property type="entry name" value="ATPASE_E1_E2"/>
    <property type="match status" value="1"/>
</dbReference>
<dbReference type="SMART" id="SM00831">
    <property type="entry name" value="Cation_ATPase_N"/>
    <property type="match status" value="1"/>
</dbReference>
<feature type="transmembrane region" description="Helical" evidence="9">
    <location>
        <begin position="34"/>
        <end position="58"/>
    </location>
</feature>
<dbReference type="GO" id="GO:0005524">
    <property type="term" value="F:ATP binding"/>
    <property type="evidence" value="ECO:0007669"/>
    <property type="project" value="UniProtKB-KW"/>
</dbReference>
<dbReference type="InterPro" id="IPR059000">
    <property type="entry name" value="ATPase_P-type_domA"/>
</dbReference>
<keyword evidence="6" id="KW-1278">Translocase</keyword>
<dbReference type="GO" id="GO:0005391">
    <property type="term" value="F:P-type sodium:potassium-exchanging transporter activity"/>
    <property type="evidence" value="ECO:0007669"/>
    <property type="project" value="TreeGrafter"/>
</dbReference>
<accession>A0A6L7HU11</accession>
<dbReference type="InterPro" id="IPR018303">
    <property type="entry name" value="ATPase_P-typ_P_site"/>
</dbReference>
<dbReference type="GO" id="GO:0016887">
    <property type="term" value="F:ATP hydrolysis activity"/>
    <property type="evidence" value="ECO:0007669"/>
    <property type="project" value="InterPro"/>
</dbReference>
<evidence type="ECO:0000256" key="8">
    <source>
        <dbReference type="ARBA" id="ARBA00023136"/>
    </source>
</evidence>
<dbReference type="RefSeq" id="WP_160793654.1">
    <property type="nucleotide sequence ID" value="NZ_WRPA01000002.1"/>
</dbReference>
<comment type="caution">
    <text evidence="11">The sequence shown here is derived from an EMBL/GenBank/DDBJ whole genome shotgun (WGS) entry which is preliminary data.</text>
</comment>
<evidence type="ECO:0000256" key="5">
    <source>
        <dbReference type="ARBA" id="ARBA00022840"/>
    </source>
</evidence>
<evidence type="ECO:0000256" key="9">
    <source>
        <dbReference type="SAM" id="Phobius"/>
    </source>
</evidence>
<evidence type="ECO:0000313" key="12">
    <source>
        <dbReference type="Proteomes" id="UP000474778"/>
    </source>
</evidence>
<dbReference type="Pfam" id="PF00689">
    <property type="entry name" value="Cation_ATPase_C"/>
    <property type="match status" value="1"/>
</dbReference>
<name>A0A6L7HU11_9GAMM</name>
<keyword evidence="8 9" id="KW-0472">Membrane</keyword>
<evidence type="ECO:0000256" key="3">
    <source>
        <dbReference type="ARBA" id="ARBA00022692"/>
    </source>
</evidence>
<dbReference type="SUPFAM" id="SSF81653">
    <property type="entry name" value="Calcium ATPase, transduction domain A"/>
    <property type="match status" value="1"/>
</dbReference>
<dbReference type="PRINTS" id="PR00119">
    <property type="entry name" value="CATATPASE"/>
</dbReference>
<dbReference type="InterPro" id="IPR050510">
    <property type="entry name" value="Cation_transp_ATPase_P-type"/>
</dbReference>
<feature type="domain" description="Cation-transporting P-type ATPase N-terminal" evidence="10">
    <location>
        <begin position="5"/>
        <end position="59"/>
    </location>
</feature>
<evidence type="ECO:0000256" key="7">
    <source>
        <dbReference type="ARBA" id="ARBA00022989"/>
    </source>
</evidence>
<reference evidence="11 12" key="1">
    <citation type="submission" date="2019-12" db="EMBL/GenBank/DDBJ databases">
        <title>Shewanella insulae sp. nov., isolated from a tidal flat.</title>
        <authorList>
            <person name="Yoon J.-H."/>
        </authorList>
    </citation>
    <scope>NUCLEOTIDE SEQUENCE [LARGE SCALE GENOMIC DNA]</scope>
    <source>
        <strain evidence="11 12">JBTF-M18</strain>
    </source>
</reference>
<keyword evidence="3 9" id="KW-0812">Transmembrane</keyword>
<dbReference type="Gene3D" id="3.40.1110.10">
    <property type="entry name" value="Calcium-transporting ATPase, cytoplasmic domain N"/>
    <property type="match status" value="1"/>
</dbReference>
<dbReference type="Gene3D" id="2.70.150.10">
    <property type="entry name" value="Calcium-transporting ATPase, cytoplasmic transduction domain A"/>
    <property type="match status" value="1"/>
</dbReference>
<dbReference type="SFLD" id="SFLDG00002">
    <property type="entry name" value="C1.7:_P-type_atpase_like"/>
    <property type="match status" value="1"/>
</dbReference>
<evidence type="ECO:0000256" key="4">
    <source>
        <dbReference type="ARBA" id="ARBA00022741"/>
    </source>
</evidence>
<feature type="transmembrane region" description="Helical" evidence="9">
    <location>
        <begin position="821"/>
        <end position="842"/>
    </location>
</feature>
<dbReference type="GO" id="GO:0006883">
    <property type="term" value="P:intracellular sodium ion homeostasis"/>
    <property type="evidence" value="ECO:0007669"/>
    <property type="project" value="TreeGrafter"/>
</dbReference>
<sequence>MAGPGLSSQAAAERLEQYGPNCLPKPARLSFIRLFILQFKSAFIYVLLAAFIACLLLGQFLNAIFIFAVLMLNAIIGTVQEYSAQQAADALSKMVPSQTKVIRDGHPKLVDSLSLVPGDYILLTNGDRIGADIKIEKHNQFKVDESALTGESLAVNKTDLAFAGTLVTHGRAEGEVIATGARTQIGQIAALVRQGGSAKPPLMQRIERFTLIIAIATLIIIALIFGLTLLRGADLSQVFLLGVALAVSAIPEGLPAAITVALAIGMKRMSQANVIVRKLVAVESLGSCTYIASDKTGTLTVNEMTISQISLLSGERYHVAGTGLTPTGLVHKHGHGVPVSTARDPELYRLALTGVLANEAHLSFEAEQSHANQMHADGDGVDLAFLTLGYKLNLEMDRTKQAPQEQLFAYESENQFSASINRIEGRSVISVKGAVEKLLTMCPLNEQQTQAVLDETHWLARHGYRVLALASGEVGDPHHPLQGLEFLGLVAMSDPLREDAIEAVALCQQAQIKVAMITGDHPVTALSLARQLKLADDQEGVITGEQLIQAQQQSLAEFDSIIASHRVFARVQPRQKMEITESLIRQGEFVAMTGDGVNDAPALKHAHVGIAMGRKGTDVARESADLVLTDDRFSSIVKGIIEGRIVYNNIRKVIYLLISTGAAELLLFILSVLFAQPIPLFPLQILWLNLVTNGVQDVALAFEPGEGHEIDQPPRKPSEPIFDRLMLERLIVSALWMGMMAFGLFSLLLAMGNSENDARNLTLMLMVLFENVHALNSRSERNSLLRMPVLSNPLLLFGIVLAQGIHIGASYTPGLSEVLGISPIGVGQWLMLLSAASTLLFIDEYHKRLWRQQHSPKVRQATADRQLE</sequence>
<dbReference type="GO" id="GO:0036376">
    <property type="term" value="P:sodium ion export across plasma membrane"/>
    <property type="evidence" value="ECO:0007669"/>
    <property type="project" value="TreeGrafter"/>
</dbReference>
<dbReference type="SUPFAM" id="SSF81665">
    <property type="entry name" value="Calcium ATPase, transmembrane domain M"/>
    <property type="match status" value="1"/>
</dbReference>
<dbReference type="InterPro" id="IPR023298">
    <property type="entry name" value="ATPase_P-typ_TM_dom_sf"/>
</dbReference>
<protein>
    <submittedName>
        <fullName evidence="11">HAD-IC family P-type ATPase</fullName>
    </submittedName>
</protein>
<dbReference type="SUPFAM" id="SSF81660">
    <property type="entry name" value="Metal cation-transporting ATPase, ATP-binding domain N"/>
    <property type="match status" value="1"/>
</dbReference>
<feature type="transmembrane region" description="Helical" evidence="9">
    <location>
        <begin position="653"/>
        <end position="674"/>
    </location>
</feature>
<dbReference type="Gene3D" id="1.20.1110.10">
    <property type="entry name" value="Calcium-transporting ATPase, transmembrane domain"/>
    <property type="match status" value="1"/>
</dbReference>
<comment type="similarity">
    <text evidence="2">Belongs to the cation transport ATPase (P-type) (TC 3.A.3) family. Type IIA subfamily.</text>
</comment>
<evidence type="ECO:0000256" key="1">
    <source>
        <dbReference type="ARBA" id="ARBA00004141"/>
    </source>
</evidence>
<dbReference type="InterPro" id="IPR006068">
    <property type="entry name" value="ATPase_P-typ_cation-transptr_C"/>
</dbReference>
<dbReference type="SUPFAM" id="SSF56784">
    <property type="entry name" value="HAD-like"/>
    <property type="match status" value="1"/>
</dbReference>
<gene>
    <name evidence="11" type="ORF">GNT65_03045</name>
</gene>
<keyword evidence="4" id="KW-0547">Nucleotide-binding</keyword>
<dbReference type="InterPro" id="IPR044492">
    <property type="entry name" value="P_typ_ATPase_HD_dom"/>
</dbReference>